<name>A0A137PCE9_CONC2</name>
<accession>A0A137PCE9</accession>
<evidence type="ECO:0000256" key="5">
    <source>
        <dbReference type="ARBA" id="ARBA00022927"/>
    </source>
</evidence>
<keyword evidence="9" id="KW-1185">Reference proteome</keyword>
<comment type="similarity">
    <text evidence="2 7">Belongs to the SNAP family.</text>
</comment>
<dbReference type="GO" id="GO:0031201">
    <property type="term" value="C:SNARE complex"/>
    <property type="evidence" value="ECO:0007669"/>
    <property type="project" value="TreeGrafter"/>
</dbReference>
<dbReference type="SUPFAM" id="SSF48452">
    <property type="entry name" value="TPR-like"/>
    <property type="match status" value="1"/>
</dbReference>
<evidence type="ECO:0000256" key="7">
    <source>
        <dbReference type="RuleBase" id="RU367013"/>
    </source>
</evidence>
<evidence type="ECO:0000256" key="3">
    <source>
        <dbReference type="ARBA" id="ARBA00022448"/>
    </source>
</evidence>
<dbReference type="PANTHER" id="PTHR13768:SF8">
    <property type="entry name" value="ALPHA-SOLUBLE NSF ATTACHMENT PROTEIN"/>
    <property type="match status" value="1"/>
</dbReference>
<dbReference type="FunFam" id="1.25.40.10:FF:000049">
    <property type="entry name" value="Alpha-soluble NSF attachment protein-like"/>
    <property type="match status" value="1"/>
</dbReference>
<dbReference type="Proteomes" id="UP000070444">
    <property type="component" value="Unassembled WGS sequence"/>
</dbReference>
<comment type="function">
    <text evidence="7">Required for vesicular transport between the endoplasmic reticulum and the Golgi apparatus.</text>
</comment>
<protein>
    <submittedName>
        <fullName evidence="8">TPR-like protein</fullName>
    </submittedName>
</protein>
<keyword evidence="5 7" id="KW-0653">Protein transport</keyword>
<evidence type="ECO:0000313" key="9">
    <source>
        <dbReference type="Proteomes" id="UP000070444"/>
    </source>
</evidence>
<gene>
    <name evidence="8" type="ORF">CONCODRAFT_77702</name>
</gene>
<evidence type="ECO:0000256" key="4">
    <source>
        <dbReference type="ARBA" id="ARBA00022892"/>
    </source>
</evidence>
<evidence type="ECO:0000256" key="2">
    <source>
        <dbReference type="ARBA" id="ARBA00010050"/>
    </source>
</evidence>
<dbReference type="EMBL" id="KQ964450">
    <property type="protein sequence ID" value="KXN72621.1"/>
    <property type="molecule type" value="Genomic_DNA"/>
</dbReference>
<reference evidence="8 9" key="1">
    <citation type="journal article" date="2015" name="Genome Biol. Evol.">
        <title>Phylogenomic analyses indicate that early fungi evolved digesting cell walls of algal ancestors of land plants.</title>
        <authorList>
            <person name="Chang Y."/>
            <person name="Wang S."/>
            <person name="Sekimoto S."/>
            <person name="Aerts A.L."/>
            <person name="Choi C."/>
            <person name="Clum A."/>
            <person name="LaButti K.M."/>
            <person name="Lindquist E.A."/>
            <person name="Yee Ngan C."/>
            <person name="Ohm R.A."/>
            <person name="Salamov A.A."/>
            <person name="Grigoriev I.V."/>
            <person name="Spatafora J.W."/>
            <person name="Berbee M.L."/>
        </authorList>
    </citation>
    <scope>NUCLEOTIDE SEQUENCE [LARGE SCALE GENOMIC DNA]</scope>
    <source>
        <strain evidence="8 9">NRRL 28638</strain>
    </source>
</reference>
<dbReference type="InterPro" id="IPR011990">
    <property type="entry name" value="TPR-like_helical_dom_sf"/>
</dbReference>
<keyword evidence="4 7" id="KW-0931">ER-Golgi transport</keyword>
<evidence type="ECO:0000256" key="1">
    <source>
        <dbReference type="ARBA" id="ARBA00004170"/>
    </source>
</evidence>
<dbReference type="GO" id="GO:0005774">
    <property type="term" value="C:vacuolar membrane"/>
    <property type="evidence" value="ECO:0007669"/>
    <property type="project" value="TreeGrafter"/>
</dbReference>
<comment type="subcellular location">
    <subcellularLocation>
        <location evidence="1 7">Membrane</location>
        <topology evidence="1 7">Peripheral membrane protein</topology>
    </subcellularLocation>
</comment>
<dbReference type="OMA" id="WSVKEYL"/>
<dbReference type="GO" id="GO:0006886">
    <property type="term" value="P:intracellular protein transport"/>
    <property type="evidence" value="ECO:0007669"/>
    <property type="project" value="UniProtKB-UniRule"/>
</dbReference>
<dbReference type="InterPro" id="IPR000744">
    <property type="entry name" value="NSF_attach"/>
</dbReference>
<dbReference type="PRINTS" id="PR00448">
    <property type="entry name" value="NSFATTACHMNT"/>
</dbReference>
<dbReference type="OrthoDB" id="9984275at2759"/>
<keyword evidence="3 7" id="KW-0813">Transport</keyword>
<dbReference type="GO" id="GO:0035494">
    <property type="term" value="P:SNARE complex disassembly"/>
    <property type="evidence" value="ECO:0007669"/>
    <property type="project" value="TreeGrafter"/>
</dbReference>
<sequence>MSDSQAQSLLKKAEEKENYKSWFGGNKLDEAYDLYQQAANGFKLSKNMQQAGNAFYKAAQVAIKLGEKNDASTQFVNASKAFKKVSPQDAINNLKLAIDLLTEGGRFHAAANHQKEIANLYETELSDFNQAMSAYELAADWYSGEDSNAIANSCRLKAAEFAAQLEQYEKAAATFEEVAASSIDNQLTKWSVKEYLLKAGLCRMCMGDIIGTQRSLRHYEDMDLSFSQTRECKFLNNLVESLEAEDVEAFTNHVYEFDQLTKFDNWKTTLLLRIKKSIGDEPSLT</sequence>
<proteinExistence type="inferred from homology"/>
<dbReference type="STRING" id="796925.A0A137PCE9"/>
<dbReference type="GO" id="GO:0019905">
    <property type="term" value="F:syntaxin binding"/>
    <property type="evidence" value="ECO:0007669"/>
    <property type="project" value="TreeGrafter"/>
</dbReference>
<keyword evidence="6 7" id="KW-0472">Membrane</keyword>
<dbReference type="AlphaFoldDB" id="A0A137PCE9"/>
<dbReference type="GO" id="GO:0005483">
    <property type="term" value="F:soluble NSF attachment protein activity"/>
    <property type="evidence" value="ECO:0007669"/>
    <property type="project" value="UniProtKB-ARBA"/>
</dbReference>
<organism evidence="8 9">
    <name type="scientific">Conidiobolus coronatus (strain ATCC 28846 / CBS 209.66 / NRRL 28638)</name>
    <name type="common">Delacroixia coronata</name>
    <dbReference type="NCBI Taxonomy" id="796925"/>
    <lineage>
        <taxon>Eukaryota</taxon>
        <taxon>Fungi</taxon>
        <taxon>Fungi incertae sedis</taxon>
        <taxon>Zoopagomycota</taxon>
        <taxon>Entomophthoromycotina</taxon>
        <taxon>Entomophthoromycetes</taxon>
        <taxon>Entomophthorales</taxon>
        <taxon>Ancylistaceae</taxon>
        <taxon>Conidiobolus</taxon>
    </lineage>
</organism>
<dbReference type="Pfam" id="PF14938">
    <property type="entry name" value="SNAP"/>
    <property type="match status" value="1"/>
</dbReference>
<evidence type="ECO:0000313" key="8">
    <source>
        <dbReference type="EMBL" id="KXN72621.1"/>
    </source>
</evidence>
<evidence type="ECO:0000256" key="6">
    <source>
        <dbReference type="ARBA" id="ARBA00023136"/>
    </source>
</evidence>
<dbReference type="CDD" id="cd15832">
    <property type="entry name" value="SNAP"/>
    <property type="match status" value="1"/>
</dbReference>
<dbReference type="Gene3D" id="1.25.40.10">
    <property type="entry name" value="Tetratricopeptide repeat domain"/>
    <property type="match status" value="1"/>
</dbReference>
<dbReference type="PANTHER" id="PTHR13768">
    <property type="entry name" value="SOLUBLE NSF ATTACHMENT PROTEIN SNAP"/>
    <property type="match status" value="1"/>
</dbReference>